<keyword evidence="17" id="KW-1185">Reference proteome</keyword>
<evidence type="ECO:0000313" key="16">
    <source>
        <dbReference type="EMBL" id="PKU25628.1"/>
    </source>
</evidence>
<feature type="signal peptide" evidence="13">
    <location>
        <begin position="1"/>
        <end position="19"/>
    </location>
</feature>
<dbReference type="Pfam" id="PF00593">
    <property type="entry name" value="TonB_dep_Rec_b-barrel"/>
    <property type="match status" value="1"/>
</dbReference>
<sequence>MASPSRVLFPLLASTPSLALSAVGLALAGSVPEAAAQSADGGAIQLPPVSVEAAPSGDYKVDQPSLPKLTQPLRDTPQTVETVSRQLMDDQGVATMRDALRNVPGISLAAGEYGAQGDNLTIRGFTARNDIYLDGMRDFGSYYRDPFYLDGIQVLKGPSSILFGRGSTGGVVEQDGKSPQLAPLTAGTLGFGTDATKRLTADVNRALPDLGPGTAIRLNVMGHESNVAGRDVTQNDRFGFAPSFAVGLGTPTRLTLSYLHQTEYDVPDYGLPWLYQSASGVKSATARPASVSGSNFYGFEHGDYLRTNVDVGTVKLEHDVGSAIVLRDQFRYAHYTRQFRITEPQIYGTTAAGATGSSILVSPSTSLGSLNVSRNQLYGDSVETFLQNQADVTLNVRTGPIAHALVTGFEVGQETSDPNRNSTIGPYSTTSLVSPDPAQAYNANTYRSSMTSTTADTLAAYALDTITLDEHWQVMGGVRFDRFDASFDQTTYANPVTGRGAGALSFSRVDDMVSWRGALVFKPLPNGSIYFSAGTSFNPSAEAISLQSSTASLAPERNETYEIGSKWDLFGESLTLNGALYHTEKLNQRETDPNNSSYQILAGDAVAKGVELEAIGRLTDRWQVSGGYAYTYSEIVKSPNTSATSDLGRPLANVPRHSGNVWTTYKLPWLMQIGGGVNYVSSRFASATPSTVGGVNFWKQVPSYWTANAMAKYPLTDNVSLQLNVYNITNKFYYDQLHPSHVVPGPGRSALFTISYKY</sequence>
<dbReference type="GO" id="GO:0015891">
    <property type="term" value="P:siderophore transport"/>
    <property type="evidence" value="ECO:0007669"/>
    <property type="project" value="InterPro"/>
</dbReference>
<feature type="chain" id="PRO_5014878382" evidence="13">
    <location>
        <begin position="20"/>
        <end position="758"/>
    </location>
</feature>
<evidence type="ECO:0000256" key="9">
    <source>
        <dbReference type="ARBA" id="ARBA00023237"/>
    </source>
</evidence>
<keyword evidence="4 10" id="KW-1134">Transmembrane beta strand</keyword>
<organism evidence="16 17">
    <name type="scientific">Telmatospirillum siberiense</name>
    <dbReference type="NCBI Taxonomy" id="382514"/>
    <lineage>
        <taxon>Bacteria</taxon>
        <taxon>Pseudomonadati</taxon>
        <taxon>Pseudomonadota</taxon>
        <taxon>Alphaproteobacteria</taxon>
        <taxon>Rhodospirillales</taxon>
        <taxon>Rhodospirillaceae</taxon>
        <taxon>Telmatospirillum</taxon>
    </lineage>
</organism>
<keyword evidence="5 10" id="KW-0812">Transmembrane</keyword>
<proteinExistence type="inferred from homology"/>
<keyword evidence="9 10" id="KW-0998">Cell outer membrane</keyword>
<dbReference type="Gene3D" id="2.170.130.10">
    <property type="entry name" value="TonB-dependent receptor, plug domain"/>
    <property type="match status" value="1"/>
</dbReference>
<evidence type="ECO:0000256" key="2">
    <source>
        <dbReference type="ARBA" id="ARBA00009810"/>
    </source>
</evidence>
<dbReference type="GO" id="GO:0038023">
    <property type="term" value="F:signaling receptor activity"/>
    <property type="evidence" value="ECO:0007669"/>
    <property type="project" value="InterPro"/>
</dbReference>
<dbReference type="OrthoDB" id="9760333at2"/>
<dbReference type="Pfam" id="PF07715">
    <property type="entry name" value="Plug"/>
    <property type="match status" value="1"/>
</dbReference>
<dbReference type="InterPro" id="IPR000531">
    <property type="entry name" value="Beta-barrel_TonB"/>
</dbReference>
<evidence type="ECO:0000259" key="14">
    <source>
        <dbReference type="Pfam" id="PF00593"/>
    </source>
</evidence>
<evidence type="ECO:0000256" key="1">
    <source>
        <dbReference type="ARBA" id="ARBA00004571"/>
    </source>
</evidence>
<evidence type="ECO:0000256" key="5">
    <source>
        <dbReference type="ARBA" id="ARBA00022692"/>
    </source>
</evidence>
<dbReference type="CDD" id="cd01347">
    <property type="entry name" value="ligand_gated_channel"/>
    <property type="match status" value="1"/>
</dbReference>
<evidence type="ECO:0000256" key="11">
    <source>
        <dbReference type="RuleBase" id="RU003357"/>
    </source>
</evidence>
<dbReference type="InterPro" id="IPR037066">
    <property type="entry name" value="Plug_dom_sf"/>
</dbReference>
<dbReference type="RefSeq" id="WP_101249683.1">
    <property type="nucleotide sequence ID" value="NZ_PIUM01000004.1"/>
</dbReference>
<feature type="compositionally biased region" description="Polar residues" evidence="12">
    <location>
        <begin position="413"/>
        <end position="431"/>
    </location>
</feature>
<keyword evidence="3 10" id="KW-0813">Transport</keyword>
<evidence type="ECO:0000256" key="6">
    <source>
        <dbReference type="ARBA" id="ARBA00023077"/>
    </source>
</evidence>
<comment type="caution">
    <text evidence="16">The sequence shown here is derived from an EMBL/GenBank/DDBJ whole genome shotgun (WGS) entry which is preliminary data.</text>
</comment>
<dbReference type="GO" id="GO:0015344">
    <property type="term" value="F:siderophore uptake transmembrane transporter activity"/>
    <property type="evidence" value="ECO:0007669"/>
    <property type="project" value="TreeGrafter"/>
</dbReference>
<dbReference type="PROSITE" id="PS52016">
    <property type="entry name" value="TONB_DEPENDENT_REC_3"/>
    <property type="match status" value="1"/>
</dbReference>
<keyword evidence="6 11" id="KW-0798">TonB box</keyword>
<accession>A0A2N3PZ05</accession>
<dbReference type="EMBL" id="PIUM01000004">
    <property type="protein sequence ID" value="PKU25628.1"/>
    <property type="molecule type" value="Genomic_DNA"/>
</dbReference>
<evidence type="ECO:0000256" key="10">
    <source>
        <dbReference type="PROSITE-ProRule" id="PRU01360"/>
    </source>
</evidence>
<evidence type="ECO:0000313" key="17">
    <source>
        <dbReference type="Proteomes" id="UP000233293"/>
    </source>
</evidence>
<reference evidence="17" key="1">
    <citation type="submission" date="2017-12" db="EMBL/GenBank/DDBJ databases">
        <title>Draft genome sequence of Telmatospirillum siberiense 26-4b1T, an acidotolerant peatland alphaproteobacterium potentially involved in sulfur cycling.</title>
        <authorList>
            <person name="Hausmann B."/>
            <person name="Pjevac P."/>
            <person name="Schreck K."/>
            <person name="Herbold C.W."/>
            <person name="Daims H."/>
            <person name="Wagner M."/>
            <person name="Pester M."/>
            <person name="Loy A."/>
        </authorList>
    </citation>
    <scope>NUCLEOTIDE SEQUENCE [LARGE SCALE GENOMIC DNA]</scope>
    <source>
        <strain evidence="17">26-4b1</strain>
    </source>
</reference>
<comment type="similarity">
    <text evidence="2 10 11">Belongs to the TonB-dependent receptor family.</text>
</comment>
<evidence type="ECO:0000256" key="12">
    <source>
        <dbReference type="SAM" id="MobiDB-lite"/>
    </source>
</evidence>
<dbReference type="Proteomes" id="UP000233293">
    <property type="component" value="Unassembled WGS sequence"/>
</dbReference>
<protein>
    <submittedName>
        <fullName evidence="16">TonB-dependent siderophore receptor</fullName>
    </submittedName>
</protein>
<evidence type="ECO:0000256" key="4">
    <source>
        <dbReference type="ARBA" id="ARBA00022452"/>
    </source>
</evidence>
<comment type="subcellular location">
    <subcellularLocation>
        <location evidence="1 10">Cell outer membrane</location>
        <topology evidence="1 10">Multi-pass membrane protein</topology>
    </subcellularLocation>
</comment>
<dbReference type="InterPro" id="IPR036942">
    <property type="entry name" value="Beta-barrel_TonB_sf"/>
</dbReference>
<keyword evidence="8 16" id="KW-0675">Receptor</keyword>
<gene>
    <name evidence="16" type="ORF">CWS72_06105</name>
</gene>
<keyword evidence="7 10" id="KW-0472">Membrane</keyword>
<dbReference type="AlphaFoldDB" id="A0A2N3PZ05"/>
<dbReference type="InterPro" id="IPR039426">
    <property type="entry name" value="TonB-dep_rcpt-like"/>
</dbReference>
<keyword evidence="13" id="KW-0732">Signal</keyword>
<feature type="domain" description="TonB-dependent receptor plug" evidence="15">
    <location>
        <begin position="73"/>
        <end position="171"/>
    </location>
</feature>
<evidence type="ECO:0000256" key="7">
    <source>
        <dbReference type="ARBA" id="ARBA00023136"/>
    </source>
</evidence>
<evidence type="ECO:0000256" key="13">
    <source>
        <dbReference type="SAM" id="SignalP"/>
    </source>
</evidence>
<feature type="region of interest" description="Disordered" evidence="12">
    <location>
        <begin position="412"/>
        <end position="431"/>
    </location>
</feature>
<feature type="domain" description="TonB-dependent receptor-like beta-barrel" evidence="14">
    <location>
        <begin position="248"/>
        <end position="728"/>
    </location>
</feature>
<evidence type="ECO:0000259" key="15">
    <source>
        <dbReference type="Pfam" id="PF07715"/>
    </source>
</evidence>
<dbReference type="SUPFAM" id="SSF56935">
    <property type="entry name" value="Porins"/>
    <property type="match status" value="1"/>
</dbReference>
<dbReference type="PANTHER" id="PTHR32552">
    <property type="entry name" value="FERRICHROME IRON RECEPTOR-RELATED"/>
    <property type="match status" value="1"/>
</dbReference>
<dbReference type="GO" id="GO:0009279">
    <property type="term" value="C:cell outer membrane"/>
    <property type="evidence" value="ECO:0007669"/>
    <property type="project" value="UniProtKB-SubCell"/>
</dbReference>
<dbReference type="InterPro" id="IPR010105">
    <property type="entry name" value="TonB_sidphr_rcpt"/>
</dbReference>
<dbReference type="PANTHER" id="PTHR32552:SF83">
    <property type="entry name" value="BLR3904 PROTEIN"/>
    <property type="match status" value="1"/>
</dbReference>
<evidence type="ECO:0000256" key="8">
    <source>
        <dbReference type="ARBA" id="ARBA00023170"/>
    </source>
</evidence>
<evidence type="ECO:0000256" key="3">
    <source>
        <dbReference type="ARBA" id="ARBA00022448"/>
    </source>
</evidence>
<name>A0A2N3PZ05_9PROT</name>
<dbReference type="InterPro" id="IPR012910">
    <property type="entry name" value="Plug_dom"/>
</dbReference>
<dbReference type="Gene3D" id="2.40.170.20">
    <property type="entry name" value="TonB-dependent receptor, beta-barrel domain"/>
    <property type="match status" value="1"/>
</dbReference>
<dbReference type="NCBIfam" id="TIGR01783">
    <property type="entry name" value="TonB-siderophor"/>
    <property type="match status" value="1"/>
</dbReference>